<protein>
    <submittedName>
        <fullName evidence="1">Uncharacterized protein</fullName>
    </submittedName>
</protein>
<keyword evidence="2" id="KW-1185">Reference proteome</keyword>
<name>A0A5N6KLQ3_MONLA</name>
<proteinExistence type="predicted"/>
<dbReference type="EMBL" id="VIGI01000001">
    <property type="protein sequence ID" value="KAB8304764.1"/>
    <property type="molecule type" value="Genomic_DNA"/>
</dbReference>
<organism evidence="1 2">
    <name type="scientific">Monilinia laxa</name>
    <name type="common">Brown rot fungus</name>
    <name type="synonym">Sclerotinia laxa</name>
    <dbReference type="NCBI Taxonomy" id="61186"/>
    <lineage>
        <taxon>Eukaryota</taxon>
        <taxon>Fungi</taxon>
        <taxon>Dikarya</taxon>
        <taxon>Ascomycota</taxon>
        <taxon>Pezizomycotina</taxon>
        <taxon>Leotiomycetes</taxon>
        <taxon>Helotiales</taxon>
        <taxon>Sclerotiniaceae</taxon>
        <taxon>Monilinia</taxon>
    </lineage>
</organism>
<reference evidence="1 2" key="1">
    <citation type="submission" date="2019-06" db="EMBL/GenBank/DDBJ databases">
        <title>Genome Sequence of the Brown Rot Fungal Pathogen Monilinia laxa.</title>
        <authorList>
            <person name="De Miccolis Angelini R.M."/>
            <person name="Landi L."/>
            <person name="Abate D."/>
            <person name="Pollastro S."/>
            <person name="Romanazzi G."/>
            <person name="Faretra F."/>
        </authorList>
    </citation>
    <scope>NUCLEOTIDE SEQUENCE [LARGE SCALE GENOMIC DNA]</scope>
    <source>
        <strain evidence="1 2">Mlax316</strain>
    </source>
</reference>
<sequence length="132" mass="14994">MKPQAAEIHMISKHHKAPSHKNSFLAPYFILISTFPSSLLKIQYQAQHPNLSTNPPKHFHYQISLQTLQGFPSKRHPNKTILGDMHTYAMRLPVFCVTPKALNTLQPYCTIIPSSKNNQDIGSIQITENHPN</sequence>
<comment type="caution">
    <text evidence="1">The sequence shown here is derived from an EMBL/GenBank/DDBJ whole genome shotgun (WGS) entry which is preliminary data.</text>
</comment>
<dbReference type="Proteomes" id="UP000326757">
    <property type="component" value="Unassembled WGS sequence"/>
</dbReference>
<evidence type="ECO:0000313" key="2">
    <source>
        <dbReference type="Proteomes" id="UP000326757"/>
    </source>
</evidence>
<dbReference type="AlphaFoldDB" id="A0A5N6KLQ3"/>
<evidence type="ECO:0000313" key="1">
    <source>
        <dbReference type="EMBL" id="KAB8304764.1"/>
    </source>
</evidence>
<gene>
    <name evidence="1" type="ORF">EYC80_004113</name>
</gene>
<accession>A0A5N6KLQ3</accession>